<accession>A0A9W3BRZ6</accession>
<keyword evidence="3" id="KW-0677">Repeat</keyword>
<dbReference type="GeneID" id="108863457"/>
<reference evidence="6" key="2">
    <citation type="submission" date="2025-08" db="UniProtKB">
        <authorList>
            <consortium name="RefSeq"/>
        </authorList>
    </citation>
    <scope>IDENTIFICATION</scope>
    <source>
        <tissue evidence="6">Leaf</tissue>
    </source>
</reference>
<dbReference type="PANTHER" id="PTHR47293">
    <property type="entry name" value="JACALIN-RELATED LECTIN 3"/>
    <property type="match status" value="1"/>
</dbReference>
<dbReference type="RefSeq" id="XP_056842007.1">
    <property type="nucleotide sequence ID" value="XM_056986027.1"/>
</dbReference>
<evidence type="ECO:0000313" key="6">
    <source>
        <dbReference type="RefSeq" id="XP_056842007.1"/>
    </source>
</evidence>
<feature type="domain" description="Jacalin-type lectin" evidence="4">
    <location>
        <begin position="186"/>
        <end position="334"/>
    </location>
</feature>
<dbReference type="GO" id="GO:0030246">
    <property type="term" value="F:carbohydrate binding"/>
    <property type="evidence" value="ECO:0007669"/>
    <property type="project" value="UniProtKB-KW"/>
</dbReference>
<evidence type="ECO:0000313" key="5">
    <source>
        <dbReference type="Proteomes" id="UP000504610"/>
    </source>
</evidence>
<dbReference type="Proteomes" id="UP000504610">
    <property type="component" value="Chromosome 5"/>
</dbReference>
<dbReference type="SUPFAM" id="SSF51101">
    <property type="entry name" value="Mannose-binding lectins"/>
    <property type="match status" value="3"/>
</dbReference>
<feature type="domain" description="Jacalin-type lectin" evidence="4">
    <location>
        <begin position="41"/>
        <end position="183"/>
    </location>
</feature>
<sequence length="489" mass="53068">MGVVLVYSVIGSKPAKPVGFSSLSNPFTSLFFSDLNPYVMALKVEAKGGKGGNQWDDGSDYEDVTKIHVRGGLQGIQFIKFEYVKAGNAIVGPIHGVYGRGFTQTFEINHRNKEHIVSVNGCYDNTSGVIQALQFETNMRSSEVMGYDENGTKFTLAAGGNKIIGFHGSAETNLMSLGAYFITLPPIKMEQQGGCGGHPWDHGIYNGVRKVYVTYSPSGISHIMVEYDKVGKQETRESGDRLGENRVQGQQKEFTLDYPNEYITSVEGTCDLGSASYSNRVRSLSFKTSKERISPTYGTVGSRTFVLESKGRALVGFYGQAGFAMDAIGAYFGSRPIPPSPPPAEKLQGKGGDGGASWDDGVFDGVRKIYIGQGDNGVASVKFVYDKNNQVVLGEDHGKMTLLGYEELELAYPSEYITAVEGCYDNIFGASTVITMLKFKTNVRTSPPFGLETTSTFVLEKEGHKIVGFHGKASDQLHQFGVSVAPITK</sequence>
<dbReference type="PANTHER" id="PTHR47293:SF66">
    <property type="entry name" value="JACALIN-RELATED LECTIN 11-RELATED"/>
    <property type="match status" value="1"/>
</dbReference>
<dbReference type="OrthoDB" id="581739at2759"/>
<evidence type="ECO:0000256" key="1">
    <source>
        <dbReference type="ARBA" id="ARBA00006568"/>
    </source>
</evidence>
<dbReference type="Gene3D" id="2.100.10.30">
    <property type="entry name" value="Jacalin-like lectin domain"/>
    <property type="match status" value="3"/>
</dbReference>
<keyword evidence="2" id="KW-0430">Lectin</keyword>
<evidence type="ECO:0000256" key="3">
    <source>
        <dbReference type="ARBA" id="ARBA00022737"/>
    </source>
</evidence>
<protein>
    <submittedName>
        <fullName evidence="6">Jacalin-related lectin 20-like</fullName>
    </submittedName>
</protein>
<dbReference type="PROSITE" id="PS51752">
    <property type="entry name" value="JACALIN_LECTIN"/>
    <property type="match status" value="3"/>
</dbReference>
<keyword evidence="5" id="KW-1185">Reference proteome</keyword>
<evidence type="ECO:0000259" key="4">
    <source>
        <dbReference type="PROSITE" id="PS51752"/>
    </source>
</evidence>
<dbReference type="CDD" id="cd09612">
    <property type="entry name" value="Jacalin"/>
    <property type="match status" value="3"/>
</dbReference>
<dbReference type="Pfam" id="PF01419">
    <property type="entry name" value="Jacalin"/>
    <property type="match status" value="3"/>
</dbReference>
<dbReference type="SMART" id="SM00915">
    <property type="entry name" value="Jacalin"/>
    <property type="match status" value="3"/>
</dbReference>
<feature type="domain" description="Jacalin-type lectin" evidence="4">
    <location>
        <begin position="344"/>
        <end position="486"/>
    </location>
</feature>
<proteinExistence type="inferred from homology"/>
<comment type="similarity">
    <text evidence="1">Belongs to the jacalin lectin family.</text>
</comment>
<name>A0A9W3BRZ6_RAPSA</name>
<organism evidence="5 6">
    <name type="scientific">Raphanus sativus</name>
    <name type="common">Radish</name>
    <name type="synonym">Raphanus raphanistrum var. sativus</name>
    <dbReference type="NCBI Taxonomy" id="3726"/>
    <lineage>
        <taxon>Eukaryota</taxon>
        <taxon>Viridiplantae</taxon>
        <taxon>Streptophyta</taxon>
        <taxon>Embryophyta</taxon>
        <taxon>Tracheophyta</taxon>
        <taxon>Spermatophyta</taxon>
        <taxon>Magnoliopsida</taxon>
        <taxon>eudicotyledons</taxon>
        <taxon>Gunneridae</taxon>
        <taxon>Pentapetalae</taxon>
        <taxon>rosids</taxon>
        <taxon>malvids</taxon>
        <taxon>Brassicales</taxon>
        <taxon>Brassicaceae</taxon>
        <taxon>Brassiceae</taxon>
        <taxon>Raphanus</taxon>
    </lineage>
</organism>
<dbReference type="InterPro" id="IPR001229">
    <property type="entry name" value="Jacalin-like_lectin_dom"/>
</dbReference>
<reference evidence="5" key="1">
    <citation type="journal article" date="2019" name="Database">
        <title>The radish genome database (RadishGD): an integrated information resource for radish genomics.</title>
        <authorList>
            <person name="Yu H.J."/>
            <person name="Baek S."/>
            <person name="Lee Y.J."/>
            <person name="Cho A."/>
            <person name="Mun J.H."/>
        </authorList>
    </citation>
    <scope>NUCLEOTIDE SEQUENCE [LARGE SCALE GENOMIC DNA]</scope>
    <source>
        <strain evidence="5">cv. WK10039</strain>
    </source>
</reference>
<dbReference type="InterPro" id="IPR036404">
    <property type="entry name" value="Jacalin-like_lectin_dom_sf"/>
</dbReference>
<dbReference type="AlphaFoldDB" id="A0A9W3BRZ6"/>
<gene>
    <name evidence="6" type="primary">LOC108863457</name>
</gene>
<dbReference type="InterPro" id="IPR033734">
    <property type="entry name" value="Jacalin-like_lectin_dom_plant"/>
</dbReference>
<dbReference type="FunFam" id="2.100.10.30:FF:000001">
    <property type="entry name" value="Jacalin-related lectin 33"/>
    <property type="match status" value="3"/>
</dbReference>
<dbReference type="KEGG" id="rsz:108863457"/>
<evidence type="ECO:0000256" key="2">
    <source>
        <dbReference type="ARBA" id="ARBA00022734"/>
    </source>
</evidence>